<dbReference type="Gene3D" id="1.10.150.130">
    <property type="match status" value="1"/>
</dbReference>
<dbReference type="SUPFAM" id="SSF56349">
    <property type="entry name" value="DNA breaking-rejoining enzymes"/>
    <property type="match status" value="1"/>
</dbReference>
<evidence type="ECO:0000256" key="1">
    <source>
        <dbReference type="ARBA" id="ARBA00008857"/>
    </source>
</evidence>
<dbReference type="InterPro" id="IPR010998">
    <property type="entry name" value="Integrase_recombinase_N"/>
</dbReference>
<dbReference type="InterPro" id="IPR025269">
    <property type="entry name" value="SAM-like_dom"/>
</dbReference>
<reference evidence="5 6" key="1">
    <citation type="submission" date="2018-03" db="EMBL/GenBank/DDBJ databases">
        <title>Genomic Encyclopedia of Archaeal and Bacterial Type Strains, Phase II (KMG-II): from individual species to whole genera.</title>
        <authorList>
            <person name="Goeker M."/>
        </authorList>
    </citation>
    <scope>NUCLEOTIDE SEQUENCE [LARGE SCALE GENOMIC DNA]</scope>
    <source>
        <strain evidence="5 6">DSM 18107</strain>
    </source>
</reference>
<dbReference type="Pfam" id="PF13102">
    <property type="entry name" value="Phage_int_SAM_5"/>
    <property type="match status" value="1"/>
</dbReference>
<keyword evidence="3" id="KW-0233">DNA recombination</keyword>
<dbReference type="InterPro" id="IPR050090">
    <property type="entry name" value="Tyrosine_recombinase_XerCD"/>
</dbReference>
<evidence type="ECO:0000313" key="5">
    <source>
        <dbReference type="EMBL" id="PSL36115.1"/>
    </source>
</evidence>
<evidence type="ECO:0000259" key="4">
    <source>
        <dbReference type="PROSITE" id="PS51898"/>
    </source>
</evidence>
<dbReference type="Proteomes" id="UP000240978">
    <property type="component" value="Unassembled WGS sequence"/>
</dbReference>
<dbReference type="GO" id="GO:0015074">
    <property type="term" value="P:DNA integration"/>
    <property type="evidence" value="ECO:0007669"/>
    <property type="project" value="InterPro"/>
</dbReference>
<dbReference type="RefSeq" id="WP_170117382.1">
    <property type="nucleotide sequence ID" value="NZ_PYGK01000001.1"/>
</dbReference>
<dbReference type="InterPro" id="IPR002104">
    <property type="entry name" value="Integrase_catalytic"/>
</dbReference>
<dbReference type="EMBL" id="PYGK01000001">
    <property type="protein sequence ID" value="PSL36115.1"/>
    <property type="molecule type" value="Genomic_DNA"/>
</dbReference>
<accession>A0A2P8GQ94</accession>
<dbReference type="InterPro" id="IPR011010">
    <property type="entry name" value="DNA_brk_join_enz"/>
</dbReference>
<gene>
    <name evidence="5" type="ORF">CLV42_101884</name>
</gene>
<comment type="caution">
    <text evidence="5">The sequence shown here is derived from an EMBL/GenBank/DDBJ whole genome shotgun (WGS) entry which is preliminary data.</text>
</comment>
<dbReference type="PROSITE" id="PS51898">
    <property type="entry name" value="TYR_RECOMBINASE"/>
    <property type="match status" value="1"/>
</dbReference>
<dbReference type="AlphaFoldDB" id="A0A2P8GQ94"/>
<sequence length="362" mass="42951">MKAIHNIRRFKIRANVLKDEVKFEIRKALENGDDFLTLSDIKKKVKSKSKPQYEKPAARKKFHEFTQQVIEECFEDDRPGIASVFVSCRNSLKKVIKADKTFTAFTKEDFQAYERFFKKTVPEDSSISVYLRTFYRIWNLAQKKKLCPEKYHPKFHIEFKPYRKFPSKKRIIEKKYIDALLDLKLDPLSRHNRSRHLFLLLYYTRGMEFCDAALLKKGENWIGNRLRYRRQKTGRKYDFKLRPKAVAILKYFESYPLQSDAGYILPYITTKHHNAKKIKQRIISALRDVNEDLFDMEKMIQCPKHITTKVAKHAIASHLLKERVDMKLIQEAFGHETEEQARIYTEALDIDDEVADTLEAVI</sequence>
<dbReference type="Pfam" id="PF00589">
    <property type="entry name" value="Phage_integrase"/>
    <property type="match status" value="1"/>
</dbReference>
<comment type="similarity">
    <text evidence="1">Belongs to the 'phage' integrase family.</text>
</comment>
<evidence type="ECO:0000313" key="6">
    <source>
        <dbReference type="Proteomes" id="UP000240978"/>
    </source>
</evidence>
<evidence type="ECO:0000256" key="3">
    <source>
        <dbReference type="ARBA" id="ARBA00023172"/>
    </source>
</evidence>
<dbReference type="GO" id="GO:0006310">
    <property type="term" value="P:DNA recombination"/>
    <property type="evidence" value="ECO:0007669"/>
    <property type="project" value="UniProtKB-KW"/>
</dbReference>
<feature type="domain" description="Tyr recombinase" evidence="4">
    <location>
        <begin position="167"/>
        <end position="359"/>
    </location>
</feature>
<proteinExistence type="inferred from homology"/>
<dbReference type="PANTHER" id="PTHR30349">
    <property type="entry name" value="PHAGE INTEGRASE-RELATED"/>
    <property type="match status" value="1"/>
</dbReference>
<protein>
    <submittedName>
        <fullName evidence="5">Integrase-like protein</fullName>
    </submittedName>
</protein>
<dbReference type="GO" id="GO:0003677">
    <property type="term" value="F:DNA binding"/>
    <property type="evidence" value="ECO:0007669"/>
    <property type="project" value="UniProtKB-KW"/>
</dbReference>
<dbReference type="InterPro" id="IPR013762">
    <property type="entry name" value="Integrase-like_cat_sf"/>
</dbReference>
<dbReference type="PANTHER" id="PTHR30349:SF64">
    <property type="entry name" value="PROPHAGE INTEGRASE INTD-RELATED"/>
    <property type="match status" value="1"/>
</dbReference>
<evidence type="ECO:0000256" key="2">
    <source>
        <dbReference type="ARBA" id="ARBA00023125"/>
    </source>
</evidence>
<keyword evidence="6" id="KW-1185">Reference proteome</keyword>
<dbReference type="Gene3D" id="1.10.443.10">
    <property type="entry name" value="Intergrase catalytic core"/>
    <property type="match status" value="1"/>
</dbReference>
<organism evidence="5 6">
    <name type="scientific">Chitinophaga ginsengisoli</name>
    <dbReference type="NCBI Taxonomy" id="363837"/>
    <lineage>
        <taxon>Bacteria</taxon>
        <taxon>Pseudomonadati</taxon>
        <taxon>Bacteroidota</taxon>
        <taxon>Chitinophagia</taxon>
        <taxon>Chitinophagales</taxon>
        <taxon>Chitinophagaceae</taxon>
        <taxon>Chitinophaga</taxon>
    </lineage>
</organism>
<keyword evidence="2" id="KW-0238">DNA-binding</keyword>
<name>A0A2P8GQ94_9BACT</name>